<dbReference type="EMBL" id="MJIE01000001">
    <property type="protein sequence ID" value="OLR54680.1"/>
    <property type="molecule type" value="Genomic_DNA"/>
</dbReference>
<dbReference type="Proteomes" id="UP000187404">
    <property type="component" value="Unassembled WGS sequence"/>
</dbReference>
<evidence type="ECO:0000313" key="2">
    <source>
        <dbReference type="Proteomes" id="UP000187404"/>
    </source>
</evidence>
<dbReference type="AlphaFoldDB" id="A0A1Q9JEM8"/>
<dbReference type="OrthoDB" id="9796509at2"/>
<evidence type="ECO:0008006" key="3">
    <source>
        <dbReference type="Google" id="ProtNLM"/>
    </source>
</evidence>
<dbReference type="Pfam" id="PF06949">
    <property type="entry name" value="DUF1292"/>
    <property type="match status" value="1"/>
</dbReference>
<dbReference type="RefSeq" id="WP_075711701.1">
    <property type="nucleotide sequence ID" value="NZ_MJIE01000001.1"/>
</dbReference>
<protein>
    <recommendedName>
        <fullName evidence="3">DUF1292 domain-containing protein</fullName>
    </recommendedName>
</protein>
<name>A0A1Q9JEM8_9FIRM</name>
<reference evidence="1 2" key="1">
    <citation type="journal article" date="2016" name="Appl. Environ. Microbiol.">
        <title>Function and Phylogeny of Bacterial Butyryl Coenzyme A:Acetate Transferases and Their Diversity in the Proximal Colon of Swine.</title>
        <authorList>
            <person name="Trachsel J."/>
            <person name="Bayles D.O."/>
            <person name="Looft T."/>
            <person name="Levine U.Y."/>
            <person name="Allen H.K."/>
        </authorList>
    </citation>
    <scope>NUCLEOTIDE SEQUENCE [LARGE SCALE GENOMIC DNA]</scope>
    <source>
        <strain evidence="1 2">68-3-10</strain>
    </source>
</reference>
<comment type="caution">
    <text evidence="1">The sequence shown here is derived from an EMBL/GenBank/DDBJ whole genome shotgun (WGS) entry which is preliminary data.</text>
</comment>
<sequence>MAENKKNNTQAPEEEEMEVITLEFDDGEKADCEIMGIFDYNGKDYVALIPDDGTDDVWIYGYEEDEEGAFELIDITDDKLFEAVAREFESIMEDPEENEE</sequence>
<gene>
    <name evidence="1" type="ORF">BHK98_00380</name>
</gene>
<dbReference type="STRING" id="1261640.BHK98_00380"/>
<evidence type="ECO:0000313" key="1">
    <source>
        <dbReference type="EMBL" id="OLR54680.1"/>
    </source>
</evidence>
<accession>A0A1Q9JEM8</accession>
<proteinExistence type="predicted"/>
<dbReference type="InterPro" id="IPR009711">
    <property type="entry name" value="UPF0473"/>
</dbReference>
<organism evidence="1 2">
    <name type="scientific">Hornefia porci</name>
    <dbReference type="NCBI Taxonomy" id="2652292"/>
    <lineage>
        <taxon>Bacteria</taxon>
        <taxon>Bacillati</taxon>
        <taxon>Bacillota</taxon>
        <taxon>Clostridia</taxon>
        <taxon>Peptostreptococcales</taxon>
        <taxon>Anaerovoracaceae</taxon>
        <taxon>Hornefia</taxon>
    </lineage>
</organism>
<keyword evidence="2" id="KW-1185">Reference proteome</keyword>